<dbReference type="Pfam" id="PF08241">
    <property type="entry name" value="Methyltransf_11"/>
    <property type="match status" value="1"/>
</dbReference>
<evidence type="ECO:0000256" key="2">
    <source>
        <dbReference type="ARBA" id="ARBA00022603"/>
    </source>
</evidence>
<evidence type="ECO:0000256" key="4">
    <source>
        <dbReference type="SAM" id="MobiDB-lite"/>
    </source>
</evidence>
<dbReference type="Proteomes" id="UP000694423">
    <property type="component" value="Unplaced"/>
</dbReference>
<name>A0A8C4J2T5_DRONO</name>
<feature type="region of interest" description="Disordered" evidence="4">
    <location>
        <begin position="210"/>
        <end position="239"/>
    </location>
</feature>
<protein>
    <submittedName>
        <fullName evidence="6">EEF1A lysine methyltransferase 4</fullName>
    </submittedName>
</protein>
<keyword evidence="7" id="KW-1185">Reference proteome</keyword>
<dbReference type="Ensembl" id="ENSDNVT00000003172.1">
    <property type="protein sequence ID" value="ENSDNVP00000002644.1"/>
    <property type="gene ID" value="ENSDNVG00000001893.1"/>
</dbReference>
<dbReference type="PANTHER" id="PTHR12176">
    <property type="entry name" value="SAM-DEPENDENT METHYLTRANSFERASE SUPERFAMILY PROTEIN"/>
    <property type="match status" value="1"/>
</dbReference>
<comment type="similarity">
    <text evidence="1">Belongs to the methyltransferase superfamily.</text>
</comment>
<dbReference type="InterPro" id="IPR029063">
    <property type="entry name" value="SAM-dependent_MTases_sf"/>
</dbReference>
<dbReference type="InterPro" id="IPR013216">
    <property type="entry name" value="Methyltransf_11"/>
</dbReference>
<dbReference type="Gene3D" id="3.40.50.150">
    <property type="entry name" value="Vaccinia Virus protein VP39"/>
    <property type="match status" value="1"/>
</dbReference>
<reference evidence="6" key="2">
    <citation type="submission" date="2025-09" db="UniProtKB">
        <authorList>
            <consortium name="Ensembl"/>
        </authorList>
    </citation>
    <scope>IDENTIFICATION</scope>
</reference>
<proteinExistence type="inferred from homology"/>
<dbReference type="GO" id="GO:0032259">
    <property type="term" value="P:methylation"/>
    <property type="evidence" value="ECO:0007669"/>
    <property type="project" value="UniProtKB-KW"/>
</dbReference>
<dbReference type="CDD" id="cd02440">
    <property type="entry name" value="AdoMet_MTases"/>
    <property type="match status" value="1"/>
</dbReference>
<feature type="region of interest" description="Disordered" evidence="4">
    <location>
        <begin position="1"/>
        <end position="21"/>
    </location>
</feature>
<dbReference type="PANTHER" id="PTHR12176:SF80">
    <property type="entry name" value="EEF1A LYSINE METHYLTRANSFERASE 4"/>
    <property type="match status" value="1"/>
</dbReference>
<dbReference type="GO" id="GO:0008757">
    <property type="term" value="F:S-adenosylmethionine-dependent methyltransferase activity"/>
    <property type="evidence" value="ECO:0007669"/>
    <property type="project" value="InterPro"/>
</dbReference>
<evidence type="ECO:0000256" key="1">
    <source>
        <dbReference type="ARBA" id="ARBA00008361"/>
    </source>
</evidence>
<keyword evidence="3" id="KW-0808">Transferase</keyword>
<feature type="compositionally biased region" description="Basic and acidic residues" evidence="4">
    <location>
        <begin position="1"/>
        <end position="11"/>
    </location>
</feature>
<evidence type="ECO:0000313" key="6">
    <source>
        <dbReference type="Ensembl" id="ENSDNVP00000002644.1"/>
    </source>
</evidence>
<evidence type="ECO:0000313" key="7">
    <source>
        <dbReference type="Proteomes" id="UP000694423"/>
    </source>
</evidence>
<sequence length="247" mass="27028">PPQPGRERGAEDALPAGEEECGEEELQRWPVCDPGMPGCPAPLSEPCCAPLAGCGNSALSHDLYELGYTDITSIDFSPVCIEAMRARYAHCPGLRWAVMDISALQFPDASFDVVLEKGTLDVLTVEERDPWHVSPQATAALHQVLAEVSRILRPGGRFVSISFAQPHFRKPHYAQEAFGWSLRHAAYGDTFHYFLYVMCKGQRLASPDVALGRKLRQPPPAPAPAPPPEPPPPPVPADEDYLRAIEL</sequence>
<dbReference type="AlphaFoldDB" id="A0A8C4J2T5"/>
<keyword evidence="2" id="KW-0489">Methyltransferase</keyword>
<organism evidence="6 7">
    <name type="scientific">Dromaius novaehollandiae</name>
    <name type="common">Emu</name>
    <dbReference type="NCBI Taxonomy" id="8790"/>
    <lineage>
        <taxon>Eukaryota</taxon>
        <taxon>Metazoa</taxon>
        <taxon>Chordata</taxon>
        <taxon>Craniata</taxon>
        <taxon>Vertebrata</taxon>
        <taxon>Euteleostomi</taxon>
        <taxon>Archelosauria</taxon>
        <taxon>Archosauria</taxon>
        <taxon>Dinosauria</taxon>
        <taxon>Saurischia</taxon>
        <taxon>Theropoda</taxon>
        <taxon>Coelurosauria</taxon>
        <taxon>Aves</taxon>
        <taxon>Palaeognathae</taxon>
        <taxon>Casuariiformes</taxon>
        <taxon>Dromaiidae</taxon>
        <taxon>Dromaius</taxon>
    </lineage>
</organism>
<feature type="compositionally biased region" description="Pro residues" evidence="4">
    <location>
        <begin position="217"/>
        <end position="236"/>
    </location>
</feature>
<accession>A0A8C4J2T5</accession>
<dbReference type="InterPro" id="IPR051419">
    <property type="entry name" value="Lys/N-term_MeTrsfase_sf"/>
</dbReference>
<reference evidence="6" key="1">
    <citation type="submission" date="2025-08" db="UniProtKB">
        <authorList>
            <consortium name="Ensembl"/>
        </authorList>
    </citation>
    <scope>IDENTIFICATION</scope>
</reference>
<evidence type="ECO:0000256" key="3">
    <source>
        <dbReference type="ARBA" id="ARBA00022679"/>
    </source>
</evidence>
<feature type="domain" description="Methyltransferase type 11" evidence="5">
    <location>
        <begin position="52"/>
        <end position="159"/>
    </location>
</feature>
<evidence type="ECO:0000259" key="5">
    <source>
        <dbReference type="Pfam" id="PF08241"/>
    </source>
</evidence>
<dbReference type="SUPFAM" id="SSF53335">
    <property type="entry name" value="S-adenosyl-L-methionine-dependent methyltransferases"/>
    <property type="match status" value="1"/>
</dbReference>